<keyword evidence="3" id="KW-1185">Reference proteome</keyword>
<sequence length="99" mass="10842">VLLVCSGPLELPQQIPIEQSTGNFDEDDLEVQGGEFVFPAYSCGIKFSGFNGIFQCACKATIYSCLTLPSHNPYLSSNNFMGISYMTNIISDSYSSNKH</sequence>
<comment type="caution">
    <text evidence="2">The sequence shown here is derived from an EMBL/GenBank/DDBJ whole genome shotgun (WGS) entry which is preliminary data.</text>
</comment>
<evidence type="ECO:0000313" key="2">
    <source>
        <dbReference type="EMBL" id="KNZ45754.1"/>
    </source>
</evidence>
<proteinExistence type="predicted"/>
<evidence type="ECO:0000313" key="3">
    <source>
        <dbReference type="Proteomes" id="UP000037035"/>
    </source>
</evidence>
<feature type="domain" description="Tet-like 2OG-Fe(II) oxygenase" evidence="1">
    <location>
        <begin position="15"/>
        <end position="70"/>
    </location>
</feature>
<dbReference type="InterPro" id="IPR046798">
    <property type="entry name" value="2OG-FeII_Oxy_6"/>
</dbReference>
<organism evidence="2 3">
    <name type="scientific">Puccinia sorghi</name>
    <dbReference type="NCBI Taxonomy" id="27349"/>
    <lineage>
        <taxon>Eukaryota</taxon>
        <taxon>Fungi</taxon>
        <taxon>Dikarya</taxon>
        <taxon>Basidiomycota</taxon>
        <taxon>Pucciniomycotina</taxon>
        <taxon>Pucciniomycetes</taxon>
        <taxon>Pucciniales</taxon>
        <taxon>Pucciniaceae</taxon>
        <taxon>Puccinia</taxon>
    </lineage>
</organism>
<dbReference type="AlphaFoldDB" id="A0A0L6UB23"/>
<reference evidence="2 3" key="1">
    <citation type="submission" date="2015-08" db="EMBL/GenBank/DDBJ databases">
        <title>Next Generation Sequencing and Analysis of the Genome of Puccinia sorghi L Schw, the Causal Agent of Maize Common Rust.</title>
        <authorList>
            <person name="Rochi L."/>
            <person name="Burguener G."/>
            <person name="Darino M."/>
            <person name="Turjanski A."/>
            <person name="Kreff E."/>
            <person name="Dieguez M.J."/>
            <person name="Sacco F."/>
        </authorList>
    </citation>
    <scope>NUCLEOTIDE SEQUENCE [LARGE SCALE GENOMIC DNA]</scope>
    <source>
        <strain evidence="2 3">RO10H11247</strain>
    </source>
</reference>
<dbReference type="Pfam" id="PF20515">
    <property type="entry name" value="2OG-FeII_Oxy_6"/>
    <property type="match status" value="1"/>
</dbReference>
<feature type="non-terminal residue" evidence="2">
    <location>
        <position position="1"/>
    </location>
</feature>
<evidence type="ECO:0000259" key="1">
    <source>
        <dbReference type="Pfam" id="PF20515"/>
    </source>
</evidence>
<gene>
    <name evidence="2" type="ORF">VP01_7831g1</name>
</gene>
<dbReference type="Proteomes" id="UP000037035">
    <property type="component" value="Unassembled WGS sequence"/>
</dbReference>
<dbReference type="EMBL" id="LAVV01013307">
    <property type="protein sequence ID" value="KNZ45754.1"/>
    <property type="molecule type" value="Genomic_DNA"/>
</dbReference>
<name>A0A0L6UB23_9BASI</name>
<dbReference type="STRING" id="27349.A0A0L6UB23"/>
<protein>
    <recommendedName>
        <fullName evidence="1">Tet-like 2OG-Fe(II) oxygenase domain-containing protein</fullName>
    </recommendedName>
</protein>
<dbReference type="VEuPathDB" id="FungiDB:VP01_7831g1"/>
<accession>A0A0L6UB23</accession>